<evidence type="ECO:0000313" key="2">
    <source>
        <dbReference type="Proteomes" id="UP000184304"/>
    </source>
</evidence>
<gene>
    <name evidence="1" type="ORF">ASPTUDRAFT_875226</name>
</gene>
<keyword evidence="2" id="KW-1185">Reference proteome</keyword>
<reference evidence="2" key="1">
    <citation type="journal article" date="2017" name="Genome Biol.">
        <title>Comparative genomics reveals high biological diversity and specific adaptations in the industrially and medically important fungal genus Aspergillus.</title>
        <authorList>
            <person name="de Vries R.P."/>
            <person name="Riley R."/>
            <person name="Wiebenga A."/>
            <person name="Aguilar-Osorio G."/>
            <person name="Amillis S."/>
            <person name="Uchima C.A."/>
            <person name="Anderluh G."/>
            <person name="Asadollahi M."/>
            <person name="Askin M."/>
            <person name="Barry K."/>
            <person name="Battaglia E."/>
            <person name="Bayram O."/>
            <person name="Benocci T."/>
            <person name="Braus-Stromeyer S.A."/>
            <person name="Caldana C."/>
            <person name="Canovas D."/>
            <person name="Cerqueira G.C."/>
            <person name="Chen F."/>
            <person name="Chen W."/>
            <person name="Choi C."/>
            <person name="Clum A."/>
            <person name="Dos Santos R.A."/>
            <person name="Damasio A.R."/>
            <person name="Diallinas G."/>
            <person name="Emri T."/>
            <person name="Fekete E."/>
            <person name="Flipphi M."/>
            <person name="Freyberg S."/>
            <person name="Gallo A."/>
            <person name="Gournas C."/>
            <person name="Habgood R."/>
            <person name="Hainaut M."/>
            <person name="Harispe M.L."/>
            <person name="Henrissat B."/>
            <person name="Hilden K.S."/>
            <person name="Hope R."/>
            <person name="Hossain A."/>
            <person name="Karabika E."/>
            <person name="Karaffa L."/>
            <person name="Karanyi Z."/>
            <person name="Krasevec N."/>
            <person name="Kuo A."/>
            <person name="Kusch H."/>
            <person name="LaButti K."/>
            <person name="Lagendijk E.L."/>
            <person name="Lapidus A."/>
            <person name="Levasseur A."/>
            <person name="Lindquist E."/>
            <person name="Lipzen A."/>
            <person name="Logrieco A.F."/>
            <person name="MacCabe A."/>
            <person name="Maekelae M.R."/>
            <person name="Malavazi I."/>
            <person name="Melin P."/>
            <person name="Meyer V."/>
            <person name="Mielnichuk N."/>
            <person name="Miskei M."/>
            <person name="Molnar A.P."/>
            <person name="Mule G."/>
            <person name="Ngan C.Y."/>
            <person name="Orejas M."/>
            <person name="Orosz E."/>
            <person name="Ouedraogo J.P."/>
            <person name="Overkamp K.M."/>
            <person name="Park H.-S."/>
            <person name="Perrone G."/>
            <person name="Piumi F."/>
            <person name="Punt P.J."/>
            <person name="Ram A.F."/>
            <person name="Ramon A."/>
            <person name="Rauscher S."/>
            <person name="Record E."/>
            <person name="Riano-Pachon D.M."/>
            <person name="Robert V."/>
            <person name="Roehrig J."/>
            <person name="Ruller R."/>
            <person name="Salamov A."/>
            <person name="Salih N.S."/>
            <person name="Samson R.A."/>
            <person name="Sandor E."/>
            <person name="Sanguinetti M."/>
            <person name="Schuetze T."/>
            <person name="Sepcic K."/>
            <person name="Shelest E."/>
            <person name="Sherlock G."/>
            <person name="Sophianopoulou V."/>
            <person name="Squina F.M."/>
            <person name="Sun H."/>
            <person name="Susca A."/>
            <person name="Todd R.B."/>
            <person name="Tsang A."/>
            <person name="Unkles S.E."/>
            <person name="van de Wiele N."/>
            <person name="van Rossen-Uffink D."/>
            <person name="Oliveira J.V."/>
            <person name="Vesth T.C."/>
            <person name="Visser J."/>
            <person name="Yu J.-H."/>
            <person name="Zhou M."/>
            <person name="Andersen M.R."/>
            <person name="Archer D.B."/>
            <person name="Baker S.E."/>
            <person name="Benoit I."/>
            <person name="Brakhage A.A."/>
            <person name="Braus G.H."/>
            <person name="Fischer R."/>
            <person name="Frisvad J.C."/>
            <person name="Goldman G.H."/>
            <person name="Houbraken J."/>
            <person name="Oakley B."/>
            <person name="Pocsi I."/>
            <person name="Scazzocchio C."/>
            <person name="Seiboth B."/>
            <person name="vanKuyk P.A."/>
            <person name="Wortman J."/>
            <person name="Dyer P.S."/>
            <person name="Grigoriev I.V."/>
        </authorList>
    </citation>
    <scope>NUCLEOTIDE SEQUENCE [LARGE SCALE GENOMIC DNA]</scope>
    <source>
        <strain evidence="2">CBS 134.48</strain>
    </source>
</reference>
<dbReference type="EMBL" id="KV878207">
    <property type="protein sequence ID" value="OJI80724.1"/>
    <property type="molecule type" value="Genomic_DNA"/>
</dbReference>
<dbReference type="VEuPathDB" id="FungiDB:ASPTUDRAFT_875226"/>
<dbReference type="AlphaFoldDB" id="A0A1L9MUS6"/>
<organism evidence="1 2">
    <name type="scientific">Aspergillus tubingensis (strain CBS 134.48)</name>
    <dbReference type="NCBI Taxonomy" id="767770"/>
    <lineage>
        <taxon>Eukaryota</taxon>
        <taxon>Fungi</taxon>
        <taxon>Dikarya</taxon>
        <taxon>Ascomycota</taxon>
        <taxon>Pezizomycotina</taxon>
        <taxon>Eurotiomycetes</taxon>
        <taxon>Eurotiomycetidae</taxon>
        <taxon>Eurotiales</taxon>
        <taxon>Aspergillaceae</taxon>
        <taxon>Aspergillus</taxon>
        <taxon>Aspergillus subgen. Circumdati</taxon>
    </lineage>
</organism>
<name>A0A1L9MUS6_ASPTC</name>
<evidence type="ECO:0000313" key="1">
    <source>
        <dbReference type="EMBL" id="OJI80724.1"/>
    </source>
</evidence>
<sequence length="105" mass="11619">MYLGICAAWLANSELLCFNEASMSHSAWKQNRLPVLIRVTKETVGLRSGALISGQLHSSPFTFHPVNLYTWKSITFPRLCIVIQQAGLSLCFFKSSAAATDRLVS</sequence>
<dbReference type="Proteomes" id="UP000184304">
    <property type="component" value="Unassembled WGS sequence"/>
</dbReference>
<protein>
    <submittedName>
        <fullName evidence="1">Uncharacterized protein</fullName>
    </submittedName>
</protein>
<proteinExistence type="predicted"/>
<accession>A0A1L9MUS6</accession>